<protein>
    <submittedName>
        <fullName evidence="1">Uncharacterized protein</fullName>
    </submittedName>
</protein>
<dbReference type="EMBL" id="CP155447">
    <property type="protein sequence ID" value="XBH05987.1"/>
    <property type="molecule type" value="Genomic_DNA"/>
</dbReference>
<gene>
    <name evidence="1" type="ORF">V5E97_08130</name>
</gene>
<evidence type="ECO:0000313" key="1">
    <source>
        <dbReference type="EMBL" id="XBH05987.1"/>
    </source>
</evidence>
<reference evidence="1" key="1">
    <citation type="submission" date="2024-05" db="EMBL/GenBank/DDBJ databases">
        <title>Planctomycetes of the genus Singulisphaera possess chitinolytic capabilities.</title>
        <authorList>
            <person name="Ivanova A."/>
        </authorList>
    </citation>
    <scope>NUCLEOTIDE SEQUENCE</scope>
    <source>
        <strain evidence="1">Ch08T</strain>
    </source>
</reference>
<dbReference type="AlphaFoldDB" id="A0AAU7CM20"/>
<proteinExistence type="predicted"/>
<accession>A0AAU7CM20</accession>
<sequence>MEPRFTRGEYWLLETVVEGGRPVLFLRSPWIEAIFNKPGHGMDRQSLVEALERLFRMGLIAASKLSEGDVPAPSAFG</sequence>
<dbReference type="RefSeq" id="WP_406698838.1">
    <property type="nucleotide sequence ID" value="NZ_CP155447.1"/>
</dbReference>
<organism evidence="1">
    <name type="scientific">Singulisphaera sp. Ch08</name>
    <dbReference type="NCBI Taxonomy" id="3120278"/>
    <lineage>
        <taxon>Bacteria</taxon>
        <taxon>Pseudomonadati</taxon>
        <taxon>Planctomycetota</taxon>
        <taxon>Planctomycetia</taxon>
        <taxon>Isosphaerales</taxon>
        <taxon>Isosphaeraceae</taxon>
        <taxon>Singulisphaera</taxon>
    </lineage>
</organism>
<name>A0AAU7CM20_9BACT</name>